<evidence type="ECO:0000313" key="2">
    <source>
        <dbReference type="Proteomes" id="UP000275951"/>
    </source>
</evidence>
<dbReference type="OrthoDB" id="3265338at2"/>
<dbReference type="SUPFAM" id="SSF51679">
    <property type="entry name" value="Bacterial luciferase-like"/>
    <property type="match status" value="1"/>
</dbReference>
<dbReference type="AlphaFoldDB" id="A0A3S9QJX1"/>
<dbReference type="EMBL" id="CP033905">
    <property type="protein sequence ID" value="AZR06264.1"/>
    <property type="molecule type" value="Genomic_DNA"/>
</dbReference>
<dbReference type="Proteomes" id="UP000275951">
    <property type="component" value="Chromosome"/>
</dbReference>
<organism evidence="1 2">
    <name type="scientific">Trueperella pyogenes</name>
    <dbReference type="NCBI Taxonomy" id="1661"/>
    <lineage>
        <taxon>Bacteria</taxon>
        <taxon>Bacillati</taxon>
        <taxon>Actinomycetota</taxon>
        <taxon>Actinomycetes</taxon>
        <taxon>Actinomycetales</taxon>
        <taxon>Actinomycetaceae</taxon>
        <taxon>Trueperella</taxon>
    </lineage>
</organism>
<proteinExistence type="predicted"/>
<gene>
    <name evidence="1" type="ORF">EBQ10_02460</name>
</gene>
<accession>A0A3S9QJX1</accession>
<evidence type="ECO:0000313" key="1">
    <source>
        <dbReference type="EMBL" id="AZR06264.1"/>
    </source>
</evidence>
<dbReference type="RefSeq" id="WP_025296089.1">
    <property type="nucleotide sequence ID" value="NZ_CP007519.1"/>
</dbReference>
<sequence>MTIEISVSSQISANPTAFDIEVAEHVLATTWIGMDLTLLGATVPVGFDDVVERLNFPRLAASVRAAQAGGIDFVTLDASFLTTTETDGREHAYDAAETAAKLAEISTAGIFAGVEADPAAMTKAIELLSRQHKGWAGLTIPLHTGSDFDGIKKAANLAARAGVKVTVIITDPRISAERAAIVASIADVVRLRVREPYAARSARFAIRAAGKELGKDIPVLLEIGIVISGSVAAAEERALLIEDMNGTDLFPGIVSVLGTVYNVADAVESYVGLGAADGVILIPASLPTDLASVLKGVLPLIEARAKLEQA</sequence>
<dbReference type="Gene3D" id="3.20.20.30">
    <property type="entry name" value="Luciferase-like domain"/>
    <property type="match status" value="1"/>
</dbReference>
<dbReference type="GO" id="GO:0016705">
    <property type="term" value="F:oxidoreductase activity, acting on paired donors, with incorporation or reduction of molecular oxygen"/>
    <property type="evidence" value="ECO:0007669"/>
    <property type="project" value="InterPro"/>
</dbReference>
<protein>
    <submittedName>
        <fullName evidence="1">Uncharacterized protein</fullName>
    </submittedName>
</protein>
<dbReference type="GeneID" id="97531840"/>
<reference evidence="1 2" key="1">
    <citation type="submission" date="2018-11" db="EMBL/GenBank/DDBJ databases">
        <title>Multidrug-resistant genes are associated with an 42-kb island TGI1 carrying a complex class 1 integron in a Trueperella pyogenes.</title>
        <authorList>
            <person name="Dong W."/>
        </authorList>
    </citation>
    <scope>NUCLEOTIDE SEQUENCE [LARGE SCALE GENOMIC DNA]</scope>
    <source>
        <strain evidence="1 2">TP4</strain>
    </source>
</reference>
<name>A0A3S9QJX1_9ACTO</name>
<dbReference type="KEGG" id="tpy:CQ11_03485"/>
<dbReference type="InterPro" id="IPR036661">
    <property type="entry name" value="Luciferase-like_sf"/>
</dbReference>